<dbReference type="Pfam" id="PF02321">
    <property type="entry name" value="OEP"/>
    <property type="match status" value="2"/>
</dbReference>
<gene>
    <name evidence="3" type="ORF">BST85_04105</name>
</gene>
<evidence type="ECO:0008006" key="5">
    <source>
        <dbReference type="Google" id="ProtNLM"/>
    </source>
</evidence>
<keyword evidence="4" id="KW-1185">Reference proteome</keyword>
<organism evidence="3 4">
    <name type="scientific">Aureitalea marina</name>
    <dbReference type="NCBI Taxonomy" id="930804"/>
    <lineage>
        <taxon>Bacteria</taxon>
        <taxon>Pseudomonadati</taxon>
        <taxon>Bacteroidota</taxon>
        <taxon>Flavobacteriia</taxon>
        <taxon>Flavobacteriales</taxon>
        <taxon>Flavobacteriaceae</taxon>
        <taxon>Aureitalea</taxon>
    </lineage>
</organism>
<dbReference type="Gene3D" id="1.20.1600.10">
    <property type="entry name" value="Outer membrane efflux proteins (OEP)"/>
    <property type="match status" value="1"/>
</dbReference>
<dbReference type="AlphaFoldDB" id="A0A2S7KNG6"/>
<comment type="subcellular location">
    <subcellularLocation>
        <location evidence="2">Cell membrane</location>
        <topology evidence="2">Lipid-anchor</topology>
    </subcellularLocation>
</comment>
<evidence type="ECO:0000313" key="3">
    <source>
        <dbReference type="EMBL" id="PQB04174.1"/>
    </source>
</evidence>
<accession>A0A2S7KNG6</accession>
<sequence>MKRLFAIGLTILLLHSCKVGKNYKGTEFNQPTSFAQVNPDDTVVYDSIRTDTIVLDTAAIEWWTMYDDPILNDLINEAFLNNRDAMIASENVLQARFALNIQNADLLPQVTLNGEVTRGNFVMNQVGQTNNLVFGSGSVYWEIDLWGRIRRLSEAARADLMATEYGYRGVMISLVSEVASTYFALLQAKSQYEIAQRNARSRDSMVQIIKARYDKGIVPIIDVDQSTIQYTIAAGAVPQYERQIVQLQNALSILLGRNPGPVETGTPLEEQNYNLDIPVQTPVELLARRPDVVAAEYQVIGQNARVGSAKANRLPTISLNAFGGVAANDFKSLSFSNPLWSLGGQIMAPLIYWGRLKRQVDIEDSRQMQALYKYQNTVFGAIAEVEDILVDIRTTKVEIEIANERKRSALQAQYLSMERYNKGVTSYLEFLEQQRQAFDAELLLENLRASLLTSYVQLYKAVGGGWLTPEERDAARQTE</sequence>
<dbReference type="EMBL" id="MQUB01000001">
    <property type="protein sequence ID" value="PQB04174.1"/>
    <property type="molecule type" value="Genomic_DNA"/>
</dbReference>
<name>A0A2S7KNG6_9FLAO</name>
<keyword evidence="2" id="KW-1134">Transmembrane beta strand</keyword>
<evidence type="ECO:0000256" key="1">
    <source>
        <dbReference type="ARBA" id="ARBA00007613"/>
    </source>
</evidence>
<dbReference type="RefSeq" id="WP_104812100.1">
    <property type="nucleotide sequence ID" value="NZ_MQUB01000001.1"/>
</dbReference>
<dbReference type="InterPro" id="IPR003423">
    <property type="entry name" value="OMP_efflux"/>
</dbReference>
<keyword evidence="2" id="KW-0449">Lipoprotein</keyword>
<dbReference type="Proteomes" id="UP000239800">
    <property type="component" value="Unassembled WGS sequence"/>
</dbReference>
<comment type="similarity">
    <text evidence="1 2">Belongs to the outer membrane factor (OMF) (TC 1.B.17) family.</text>
</comment>
<dbReference type="GO" id="GO:0015562">
    <property type="term" value="F:efflux transmembrane transporter activity"/>
    <property type="evidence" value="ECO:0007669"/>
    <property type="project" value="InterPro"/>
</dbReference>
<proteinExistence type="inferred from homology"/>
<evidence type="ECO:0000256" key="2">
    <source>
        <dbReference type="RuleBase" id="RU362097"/>
    </source>
</evidence>
<dbReference type="InterPro" id="IPR010131">
    <property type="entry name" value="MdtP/NodT-like"/>
</dbReference>
<keyword evidence="2" id="KW-0472">Membrane</keyword>
<dbReference type="PANTHER" id="PTHR30203">
    <property type="entry name" value="OUTER MEMBRANE CATION EFFLUX PROTEIN"/>
    <property type="match status" value="1"/>
</dbReference>
<evidence type="ECO:0000313" key="4">
    <source>
        <dbReference type="Proteomes" id="UP000239800"/>
    </source>
</evidence>
<protein>
    <recommendedName>
        <fullName evidence="5">Transporter</fullName>
    </recommendedName>
</protein>
<keyword evidence="2" id="KW-0812">Transmembrane</keyword>
<comment type="caution">
    <text evidence="3">The sequence shown here is derived from an EMBL/GenBank/DDBJ whole genome shotgun (WGS) entry which is preliminary data.</text>
</comment>
<keyword evidence="2" id="KW-0564">Palmitate</keyword>
<dbReference type="SUPFAM" id="SSF56954">
    <property type="entry name" value="Outer membrane efflux proteins (OEP)"/>
    <property type="match status" value="1"/>
</dbReference>
<reference evidence="3 4" key="1">
    <citation type="submission" date="2016-11" db="EMBL/GenBank/DDBJ databases">
        <title>Trade-off between light-utilization and light-protection in marine flavobacteria.</title>
        <authorList>
            <person name="Kumagai Y."/>
        </authorList>
    </citation>
    <scope>NUCLEOTIDE SEQUENCE [LARGE SCALE GENOMIC DNA]</scope>
    <source>
        <strain evidence="3 4">NBRC 107741</strain>
    </source>
</reference>
<dbReference type="Gene3D" id="2.20.200.10">
    <property type="entry name" value="Outer membrane efflux proteins (OEP)"/>
    <property type="match status" value="1"/>
</dbReference>
<dbReference type="OrthoDB" id="9770517at2"/>
<dbReference type="GO" id="GO:0005886">
    <property type="term" value="C:plasma membrane"/>
    <property type="evidence" value="ECO:0007669"/>
    <property type="project" value="UniProtKB-SubCell"/>
</dbReference>
<dbReference type="NCBIfam" id="TIGR01845">
    <property type="entry name" value="outer_NodT"/>
    <property type="match status" value="1"/>
</dbReference>